<evidence type="ECO:0000313" key="3">
    <source>
        <dbReference type="Proteomes" id="UP001304461"/>
    </source>
</evidence>
<dbReference type="InterPro" id="IPR002934">
    <property type="entry name" value="Polymerase_NTP_transf_dom"/>
</dbReference>
<protein>
    <submittedName>
        <fullName evidence="2">Nucleotidyltransferase domain-containing protein</fullName>
        <ecNumber evidence="2">2.7.7.-</ecNumber>
    </submittedName>
</protein>
<dbReference type="EC" id="2.7.7.-" evidence="2"/>
<gene>
    <name evidence="2" type="ORF">VB738_02420</name>
</gene>
<name>A0ABU5RQS5_9CYAN</name>
<dbReference type="Pfam" id="PF01909">
    <property type="entry name" value="NTP_transf_2"/>
    <property type="match status" value="1"/>
</dbReference>
<dbReference type="Gene3D" id="3.30.460.10">
    <property type="entry name" value="Beta Polymerase, domain 2"/>
    <property type="match status" value="1"/>
</dbReference>
<dbReference type="PANTHER" id="PTHR33933">
    <property type="entry name" value="NUCLEOTIDYLTRANSFERASE"/>
    <property type="match status" value="1"/>
</dbReference>
<dbReference type="RefSeq" id="WP_323304225.1">
    <property type="nucleotide sequence ID" value="NZ_JAYGHX010000001.1"/>
</dbReference>
<dbReference type="EMBL" id="JAYGHX010000001">
    <property type="protein sequence ID" value="MEA5390108.1"/>
    <property type="molecule type" value="Genomic_DNA"/>
</dbReference>
<keyword evidence="3" id="KW-1185">Reference proteome</keyword>
<dbReference type="PANTHER" id="PTHR33933:SF1">
    <property type="entry name" value="PROTEIN ADENYLYLTRANSFERASE MNTA-RELATED"/>
    <property type="match status" value="1"/>
</dbReference>
<dbReference type="GO" id="GO:0016779">
    <property type="term" value="F:nucleotidyltransferase activity"/>
    <property type="evidence" value="ECO:0007669"/>
    <property type="project" value="UniProtKB-KW"/>
</dbReference>
<evidence type="ECO:0000313" key="2">
    <source>
        <dbReference type="EMBL" id="MEA5390108.1"/>
    </source>
</evidence>
<dbReference type="CDD" id="cd05403">
    <property type="entry name" value="NT_KNTase_like"/>
    <property type="match status" value="1"/>
</dbReference>
<dbReference type="InterPro" id="IPR043519">
    <property type="entry name" value="NT_sf"/>
</dbReference>
<keyword evidence="2" id="KW-0808">Transferase</keyword>
<keyword evidence="2" id="KW-0548">Nucleotidyltransferase</keyword>
<organism evidence="2 3">
    <name type="scientific">Cyanobium gracile UHCC 0139</name>
    <dbReference type="NCBI Taxonomy" id="3110308"/>
    <lineage>
        <taxon>Bacteria</taxon>
        <taxon>Bacillati</taxon>
        <taxon>Cyanobacteriota</taxon>
        <taxon>Cyanophyceae</taxon>
        <taxon>Synechococcales</taxon>
        <taxon>Prochlorococcaceae</taxon>
        <taxon>Cyanobium</taxon>
    </lineage>
</organism>
<evidence type="ECO:0000259" key="1">
    <source>
        <dbReference type="Pfam" id="PF01909"/>
    </source>
</evidence>
<dbReference type="Proteomes" id="UP001304461">
    <property type="component" value="Unassembled WGS sequence"/>
</dbReference>
<accession>A0ABU5RQS5</accession>
<reference evidence="2 3" key="1">
    <citation type="submission" date="2023-12" db="EMBL/GenBank/DDBJ databases">
        <title>Baltic Sea Cyanobacteria.</title>
        <authorList>
            <person name="Delbaje E."/>
            <person name="Fewer D.P."/>
            <person name="Shishido T.K."/>
        </authorList>
    </citation>
    <scope>NUCLEOTIDE SEQUENCE [LARGE SCALE GENOMIC DNA]</scope>
    <source>
        <strain evidence="2 3">UHCC 0139</strain>
    </source>
</reference>
<comment type="caution">
    <text evidence="2">The sequence shown here is derived from an EMBL/GenBank/DDBJ whole genome shotgun (WGS) entry which is preliminary data.</text>
</comment>
<dbReference type="SUPFAM" id="SSF81301">
    <property type="entry name" value="Nucleotidyltransferase"/>
    <property type="match status" value="1"/>
</dbReference>
<sequence length="139" mass="14715">MVSASAQPFVPPAIPWREPRGLAPLPDLGPGLNPEACRLALARLCADAEVMAVLVFGSRARGEARPDSDLDLAVIVDRPQLPPAEKAACWQRFRAALGPLGVRVDLVVAGAADAERLSGSRWHVFGDVAREGKVLYVAG</sequence>
<feature type="domain" description="Polymerase nucleotidyl transferase" evidence="1">
    <location>
        <begin position="42"/>
        <end position="107"/>
    </location>
</feature>
<dbReference type="InterPro" id="IPR052548">
    <property type="entry name" value="Type_VII_TA_antitoxin"/>
</dbReference>
<proteinExistence type="predicted"/>